<dbReference type="InterPro" id="IPR010666">
    <property type="entry name" value="Znf_GRF"/>
</dbReference>
<accession>A0A445EKW2</accession>
<evidence type="ECO:0000256" key="3">
    <source>
        <dbReference type="ARBA" id="ARBA00022833"/>
    </source>
</evidence>
<feature type="domain" description="GRF-type" evidence="5">
    <location>
        <begin position="39"/>
        <end position="84"/>
    </location>
</feature>
<keyword evidence="7" id="KW-1185">Reference proteome</keyword>
<keyword evidence="1" id="KW-0479">Metal-binding</keyword>
<evidence type="ECO:0000256" key="4">
    <source>
        <dbReference type="PROSITE-ProRule" id="PRU01343"/>
    </source>
</evidence>
<proteinExistence type="predicted"/>
<sequence>MVSHFRHSELLNPHTFTLHRPLSRNGENDTARKTHKKSCFCGLKAAIRKSGTAENLDRLFRACPRYRMSVKGSHCNYFKWVDDDEYERVGEGGIKKDYGAELQVDGDYDEWRLKIKTTELNSNVPKNSESLLQIHFNTNQSHLSVFLGGLKPGVGTKVIKLASFLVVAELVPLIVSVDIATGGATVGLGEDCTLAFPLMTFNLGGLAMTCSYIN</sequence>
<keyword evidence="3" id="KW-0862">Zinc</keyword>
<evidence type="ECO:0000259" key="5">
    <source>
        <dbReference type="PROSITE" id="PS51999"/>
    </source>
</evidence>
<organism evidence="6 7">
    <name type="scientific">Arachis hypogaea</name>
    <name type="common">Peanut</name>
    <dbReference type="NCBI Taxonomy" id="3818"/>
    <lineage>
        <taxon>Eukaryota</taxon>
        <taxon>Viridiplantae</taxon>
        <taxon>Streptophyta</taxon>
        <taxon>Embryophyta</taxon>
        <taxon>Tracheophyta</taxon>
        <taxon>Spermatophyta</taxon>
        <taxon>Magnoliopsida</taxon>
        <taxon>eudicotyledons</taxon>
        <taxon>Gunneridae</taxon>
        <taxon>Pentapetalae</taxon>
        <taxon>rosids</taxon>
        <taxon>fabids</taxon>
        <taxon>Fabales</taxon>
        <taxon>Fabaceae</taxon>
        <taxon>Papilionoideae</taxon>
        <taxon>50 kb inversion clade</taxon>
        <taxon>dalbergioids sensu lato</taxon>
        <taxon>Dalbergieae</taxon>
        <taxon>Pterocarpus clade</taxon>
        <taxon>Arachis</taxon>
    </lineage>
</organism>
<reference evidence="6 7" key="1">
    <citation type="submission" date="2019-01" db="EMBL/GenBank/DDBJ databases">
        <title>Sequencing of cultivated peanut Arachis hypogaea provides insights into genome evolution and oil improvement.</title>
        <authorList>
            <person name="Chen X."/>
        </authorList>
    </citation>
    <scope>NUCLEOTIDE SEQUENCE [LARGE SCALE GENOMIC DNA]</scope>
    <source>
        <strain evidence="7">cv. Fuhuasheng</strain>
        <tissue evidence="6">Leaves</tissue>
    </source>
</reference>
<evidence type="ECO:0000256" key="1">
    <source>
        <dbReference type="ARBA" id="ARBA00022723"/>
    </source>
</evidence>
<dbReference type="Pfam" id="PF06839">
    <property type="entry name" value="Zn_ribbon_GRF"/>
    <property type="match status" value="1"/>
</dbReference>
<dbReference type="EMBL" id="SDMP01000001">
    <property type="protein sequence ID" value="RYR76088.1"/>
    <property type="molecule type" value="Genomic_DNA"/>
</dbReference>
<comment type="caution">
    <text evidence="6">The sequence shown here is derived from an EMBL/GenBank/DDBJ whole genome shotgun (WGS) entry which is preliminary data.</text>
</comment>
<dbReference type="PROSITE" id="PS51999">
    <property type="entry name" value="ZF_GRF"/>
    <property type="match status" value="1"/>
</dbReference>
<evidence type="ECO:0000313" key="7">
    <source>
        <dbReference type="Proteomes" id="UP000289738"/>
    </source>
</evidence>
<gene>
    <name evidence="6" type="ORF">Ahy_A01g000684</name>
</gene>
<protein>
    <recommendedName>
        <fullName evidence="5">GRF-type domain-containing protein</fullName>
    </recommendedName>
</protein>
<dbReference type="PANTHER" id="PTHR33248">
    <property type="entry name" value="ZINC ION-BINDING PROTEIN"/>
    <property type="match status" value="1"/>
</dbReference>
<evidence type="ECO:0000256" key="2">
    <source>
        <dbReference type="ARBA" id="ARBA00022771"/>
    </source>
</evidence>
<name>A0A445EKW2_ARAHY</name>
<evidence type="ECO:0000313" key="6">
    <source>
        <dbReference type="EMBL" id="RYR76088.1"/>
    </source>
</evidence>
<dbReference type="Proteomes" id="UP000289738">
    <property type="component" value="Chromosome A01"/>
</dbReference>
<keyword evidence="2 4" id="KW-0863">Zinc-finger</keyword>
<dbReference type="GO" id="GO:0008270">
    <property type="term" value="F:zinc ion binding"/>
    <property type="evidence" value="ECO:0007669"/>
    <property type="project" value="UniProtKB-KW"/>
</dbReference>
<dbReference type="AlphaFoldDB" id="A0A445EKW2"/>